<feature type="compositionally biased region" description="Polar residues" evidence="1">
    <location>
        <begin position="125"/>
        <end position="142"/>
    </location>
</feature>
<sequence>MTRPRGGSFSATICAMQHSRTRAIGKGRSMRRAAWCLVFLLQHVVATTDLCLLASTCLANGVGPCTVAPCPPCLYLTPSGAFACYAKVDQDNCPMPGAHDCTHINGGLFRHPNHPTGQLDRATPAPSNATTIPSNATTLRPNATSAAATTAPPRSTETSASSTKPFTATNFILFGALAIAIVIAVIYAVTMRHHRRQSKRPITNTSFVVPHGTKGESIPVLETMTGRRQLRVLDSTEAFSIYTLRNLPHPSDDSIDNYVLEDKTSFGNARDTQMTINSLMDSSYQLPKHTKAPTPPSFHRLPDKENEF</sequence>
<dbReference type="OrthoDB" id="10341052at2759"/>
<keyword evidence="2" id="KW-0472">Membrane</keyword>
<gene>
    <name evidence="3" type="ORF">SDRG_16558</name>
</gene>
<feature type="compositionally biased region" description="Low complexity" evidence="1">
    <location>
        <begin position="143"/>
        <end position="162"/>
    </location>
</feature>
<dbReference type="VEuPathDB" id="FungiDB:SDRG_16558"/>
<proteinExistence type="predicted"/>
<evidence type="ECO:0000256" key="1">
    <source>
        <dbReference type="SAM" id="MobiDB-lite"/>
    </source>
</evidence>
<feature type="transmembrane region" description="Helical" evidence="2">
    <location>
        <begin position="171"/>
        <end position="190"/>
    </location>
</feature>
<evidence type="ECO:0000313" key="4">
    <source>
        <dbReference type="Proteomes" id="UP000030762"/>
    </source>
</evidence>
<evidence type="ECO:0000256" key="2">
    <source>
        <dbReference type="SAM" id="Phobius"/>
    </source>
</evidence>
<feature type="region of interest" description="Disordered" evidence="1">
    <location>
        <begin position="112"/>
        <end position="162"/>
    </location>
</feature>
<feature type="region of interest" description="Disordered" evidence="1">
    <location>
        <begin position="285"/>
        <end position="308"/>
    </location>
</feature>
<reference evidence="3 4" key="1">
    <citation type="submission" date="2012-04" db="EMBL/GenBank/DDBJ databases">
        <title>The Genome Sequence of Saprolegnia declina VS20.</title>
        <authorList>
            <consortium name="The Broad Institute Genome Sequencing Platform"/>
            <person name="Russ C."/>
            <person name="Nusbaum C."/>
            <person name="Tyler B."/>
            <person name="van West P."/>
            <person name="Dieguez-Uribeondo J."/>
            <person name="de Bruijn I."/>
            <person name="Tripathy S."/>
            <person name="Jiang R."/>
            <person name="Young S.K."/>
            <person name="Zeng Q."/>
            <person name="Gargeya S."/>
            <person name="Fitzgerald M."/>
            <person name="Haas B."/>
            <person name="Abouelleil A."/>
            <person name="Alvarado L."/>
            <person name="Arachchi H.M."/>
            <person name="Berlin A."/>
            <person name="Chapman S.B."/>
            <person name="Goldberg J."/>
            <person name="Griggs A."/>
            <person name="Gujja S."/>
            <person name="Hansen M."/>
            <person name="Howarth C."/>
            <person name="Imamovic A."/>
            <person name="Larimer J."/>
            <person name="McCowen C."/>
            <person name="Montmayeur A."/>
            <person name="Murphy C."/>
            <person name="Neiman D."/>
            <person name="Pearson M."/>
            <person name="Priest M."/>
            <person name="Roberts A."/>
            <person name="Saif S."/>
            <person name="Shea T."/>
            <person name="Sisk P."/>
            <person name="Sykes S."/>
            <person name="Wortman J."/>
            <person name="Nusbaum C."/>
            <person name="Birren B."/>
        </authorList>
    </citation>
    <scope>NUCLEOTIDE SEQUENCE [LARGE SCALE GENOMIC DNA]</scope>
    <source>
        <strain evidence="3 4">VS20</strain>
    </source>
</reference>
<accession>T0R0T6</accession>
<name>T0R0T6_SAPDV</name>
<dbReference type="RefSeq" id="XP_008620995.1">
    <property type="nucleotide sequence ID" value="XM_008622773.1"/>
</dbReference>
<keyword evidence="4" id="KW-1185">Reference proteome</keyword>
<dbReference type="InParanoid" id="T0R0T6"/>
<dbReference type="GeneID" id="19957285"/>
<keyword evidence="2" id="KW-0812">Transmembrane</keyword>
<evidence type="ECO:0000313" key="3">
    <source>
        <dbReference type="EMBL" id="EQC25588.1"/>
    </source>
</evidence>
<keyword evidence="2" id="KW-1133">Transmembrane helix</keyword>
<dbReference type="AlphaFoldDB" id="T0R0T6"/>
<dbReference type="EMBL" id="JH767266">
    <property type="protein sequence ID" value="EQC25588.1"/>
    <property type="molecule type" value="Genomic_DNA"/>
</dbReference>
<organism evidence="3 4">
    <name type="scientific">Saprolegnia diclina (strain VS20)</name>
    <dbReference type="NCBI Taxonomy" id="1156394"/>
    <lineage>
        <taxon>Eukaryota</taxon>
        <taxon>Sar</taxon>
        <taxon>Stramenopiles</taxon>
        <taxon>Oomycota</taxon>
        <taxon>Saprolegniomycetes</taxon>
        <taxon>Saprolegniales</taxon>
        <taxon>Saprolegniaceae</taxon>
        <taxon>Saprolegnia</taxon>
    </lineage>
</organism>
<dbReference type="Proteomes" id="UP000030762">
    <property type="component" value="Unassembled WGS sequence"/>
</dbReference>
<dbReference type="OMA" id="AFACYAK"/>
<protein>
    <submittedName>
        <fullName evidence="3">Uncharacterized protein</fullName>
    </submittedName>
</protein>